<evidence type="ECO:0000259" key="2">
    <source>
        <dbReference type="Pfam" id="PF04316"/>
    </source>
</evidence>
<organism evidence="3 4">
    <name type="scientific">Qipengyuania benthica</name>
    <dbReference type="NCBI Taxonomy" id="3067651"/>
    <lineage>
        <taxon>Bacteria</taxon>
        <taxon>Pseudomonadati</taxon>
        <taxon>Pseudomonadota</taxon>
        <taxon>Alphaproteobacteria</taxon>
        <taxon>Sphingomonadales</taxon>
        <taxon>Erythrobacteraceae</taxon>
        <taxon>Qipengyuania</taxon>
    </lineage>
</organism>
<gene>
    <name evidence="3" type="ORF">Q9K01_02855</name>
</gene>
<keyword evidence="4" id="KW-1185">Reference proteome</keyword>
<proteinExistence type="predicted"/>
<protein>
    <submittedName>
        <fullName evidence="3">Flagellar biosynthesis anti-sigma factor FlgM</fullName>
    </submittedName>
</protein>
<keyword evidence="3" id="KW-0282">Flagellum</keyword>
<dbReference type="InterPro" id="IPR035890">
    <property type="entry name" value="Anti-sigma-28_factor_FlgM_sf"/>
</dbReference>
<dbReference type="Proteomes" id="UP001235664">
    <property type="component" value="Unassembled WGS sequence"/>
</dbReference>
<feature type="region of interest" description="Disordered" evidence="1">
    <location>
        <begin position="27"/>
        <end position="51"/>
    </location>
</feature>
<sequence length="94" mass="9702">MRIVGLPEIAGAVQRASATVAPAQRLSASHKAAAETRESEPPVSTARVTAGESGVDHERVAAIREALANDRYPLIPTEIADAIIAAGLYGTIGQ</sequence>
<dbReference type="SUPFAM" id="SSF101498">
    <property type="entry name" value="Anti-sigma factor FlgM"/>
    <property type="match status" value="1"/>
</dbReference>
<accession>A0ABT9H5G9</accession>
<reference evidence="3 4" key="1">
    <citation type="submission" date="2023-08" db="EMBL/GenBank/DDBJ databases">
        <title>genomic of DY56.</title>
        <authorList>
            <person name="Wang Y."/>
        </authorList>
    </citation>
    <scope>NUCLEOTIDE SEQUENCE [LARGE SCALE GENOMIC DNA]</scope>
    <source>
        <strain evidence="3 4">DY56-A-20</strain>
    </source>
</reference>
<dbReference type="EMBL" id="JAVAIL010000001">
    <property type="protein sequence ID" value="MDP4538562.1"/>
    <property type="molecule type" value="Genomic_DNA"/>
</dbReference>
<name>A0ABT9H5G9_9SPHN</name>
<feature type="domain" description="Anti-sigma-28 factor FlgM C-terminal" evidence="2">
    <location>
        <begin position="52"/>
        <end position="84"/>
    </location>
</feature>
<evidence type="ECO:0000256" key="1">
    <source>
        <dbReference type="SAM" id="MobiDB-lite"/>
    </source>
</evidence>
<keyword evidence="3" id="KW-0969">Cilium</keyword>
<evidence type="ECO:0000313" key="3">
    <source>
        <dbReference type="EMBL" id="MDP4538562.1"/>
    </source>
</evidence>
<keyword evidence="3" id="KW-0966">Cell projection</keyword>
<dbReference type="Pfam" id="PF04316">
    <property type="entry name" value="FlgM"/>
    <property type="match status" value="1"/>
</dbReference>
<evidence type="ECO:0000313" key="4">
    <source>
        <dbReference type="Proteomes" id="UP001235664"/>
    </source>
</evidence>
<dbReference type="RefSeq" id="WP_305928692.1">
    <property type="nucleotide sequence ID" value="NZ_JAVAIL010000001.1"/>
</dbReference>
<dbReference type="InterPro" id="IPR031316">
    <property type="entry name" value="FlgM_C"/>
</dbReference>
<comment type="caution">
    <text evidence="3">The sequence shown here is derived from an EMBL/GenBank/DDBJ whole genome shotgun (WGS) entry which is preliminary data.</text>
</comment>